<evidence type="ECO:0000256" key="3">
    <source>
        <dbReference type="ARBA" id="ARBA00022679"/>
    </source>
</evidence>
<gene>
    <name evidence="12" type="ORF">R3Q16_10800</name>
</gene>
<name>A0ABU4BS91_RHOGO</name>
<keyword evidence="13" id="KW-1185">Reference proteome</keyword>
<dbReference type="InterPro" id="IPR002656">
    <property type="entry name" value="Acyl_transf_3_dom"/>
</dbReference>
<feature type="transmembrane region" description="Helical" evidence="9">
    <location>
        <begin position="318"/>
        <end position="336"/>
    </location>
</feature>
<dbReference type="GO" id="GO:0016746">
    <property type="term" value="F:acyltransferase activity"/>
    <property type="evidence" value="ECO:0007669"/>
    <property type="project" value="UniProtKB-KW"/>
</dbReference>
<dbReference type="Pfam" id="PF01757">
    <property type="entry name" value="Acyl_transf_3"/>
    <property type="match status" value="1"/>
</dbReference>
<dbReference type="PANTHER" id="PTHR23028">
    <property type="entry name" value="ACETYLTRANSFERASE"/>
    <property type="match status" value="1"/>
</dbReference>
<feature type="transmembrane region" description="Helical" evidence="9">
    <location>
        <begin position="342"/>
        <end position="362"/>
    </location>
</feature>
<dbReference type="SUPFAM" id="SSF52266">
    <property type="entry name" value="SGNH hydrolase"/>
    <property type="match status" value="1"/>
</dbReference>
<accession>A0ABU4BS91</accession>
<evidence type="ECO:0000256" key="2">
    <source>
        <dbReference type="ARBA" id="ARBA00022475"/>
    </source>
</evidence>
<feature type="domain" description="SGNH" evidence="11">
    <location>
        <begin position="485"/>
        <end position="714"/>
    </location>
</feature>
<keyword evidence="4 9" id="KW-0812">Transmembrane</keyword>
<keyword evidence="3 12" id="KW-0808">Transferase</keyword>
<dbReference type="EMBL" id="JAWLKB010000004">
    <property type="protein sequence ID" value="MDV6267092.1"/>
    <property type="molecule type" value="Genomic_DNA"/>
</dbReference>
<dbReference type="InterPro" id="IPR043968">
    <property type="entry name" value="SGNH"/>
</dbReference>
<evidence type="ECO:0000259" key="11">
    <source>
        <dbReference type="Pfam" id="PF19040"/>
    </source>
</evidence>
<evidence type="ECO:0000313" key="12">
    <source>
        <dbReference type="EMBL" id="MDV6267092.1"/>
    </source>
</evidence>
<reference evidence="12 13" key="1">
    <citation type="submission" date="2023-10" db="EMBL/GenBank/DDBJ databases">
        <title>Development of a sustainable strategy for remediation of hydrocarbon-contaminated territories based on the waste exchange concept.</title>
        <authorList>
            <person name="Krivoruchko A."/>
        </authorList>
    </citation>
    <scope>NUCLEOTIDE SEQUENCE [LARGE SCALE GENOMIC DNA]</scope>
    <source>
        <strain evidence="12 13">IEGM 1203</strain>
    </source>
</reference>
<keyword evidence="2" id="KW-1003">Cell membrane</keyword>
<feature type="domain" description="Acyltransferase 3" evidence="10">
    <location>
        <begin position="27"/>
        <end position="359"/>
    </location>
</feature>
<sequence length="718" mass="77648">MVASLLPSSSRGRRRKDQVAKPHQRLDIQGLRMVAVMLVVLSHLFDWPRGGFIGVDVFFVISGFLITGSLMHTVEKTGRISFSSFYRRRVRRILPAATLVLAVTVVAAYFIYTTSRFKSIVLDSVAAFFFVSNWRFGIEGTDYFTATGPVSPLQHYWSLSVEEQFYFVWPAVIFAIAVVAARMAWTGRARIALAGGVMGVVVIASFIYSFLDTASNPTWAYFSTLTRVWELGVGALLAITITYFEGIPDRLRPFIAWTGLILIAVGAFVITETGGGFPAPWAAVPVLGAALIICAGVRGEQKYLQVLTNRVSTYVGDISYSLYLWHWPVIILLAALMDGGTYYYIAALFMMFGFSIAAYHFFENPIRASKWLETGAERKERAFLDVSRWRLPALKISETNQSIGIGALALATAGLIAFALAPGDTITPAPAYTATASGASEAEPVDALQAEIGKALRATEFPELSPSLDNVAEGKAVELAPDAGCLNPSSFSNSSQCTYGPVSATKTAVVVGDSIGISWMPGVRGALEPEGWKVHGVGISNCPFVDASIALQNDPSSAQRCNDGRPQIVEQIRQLRPDLVIISDSERGIERLSTDAGSSGAWTSARTSIIRQIAESGTRVVILSPNPSGKAVADCVTRNSSPRECVSAIPSVWEKRRGADAAAATATNATFVDTQSWFCLQGQCPIFVANNSVRWDTGHATKQYIESLAPRIAQALLN</sequence>
<feature type="transmembrane region" description="Helical" evidence="9">
    <location>
        <begin position="277"/>
        <end position="297"/>
    </location>
</feature>
<dbReference type="Proteomes" id="UP001185927">
    <property type="component" value="Unassembled WGS sequence"/>
</dbReference>
<dbReference type="InterPro" id="IPR036514">
    <property type="entry name" value="SGNH_hydro_sf"/>
</dbReference>
<protein>
    <submittedName>
        <fullName evidence="12">Acyltransferase family protein</fullName>
        <ecNumber evidence="12">2.3.1.-</ecNumber>
    </submittedName>
</protein>
<keyword evidence="6 9" id="KW-0472">Membrane</keyword>
<evidence type="ECO:0000256" key="6">
    <source>
        <dbReference type="ARBA" id="ARBA00023136"/>
    </source>
</evidence>
<feature type="transmembrane region" description="Helical" evidence="9">
    <location>
        <begin position="254"/>
        <end position="271"/>
    </location>
</feature>
<organism evidence="12 13">
    <name type="scientific">Rhodococcus globerulus</name>
    <dbReference type="NCBI Taxonomy" id="33008"/>
    <lineage>
        <taxon>Bacteria</taxon>
        <taxon>Bacillati</taxon>
        <taxon>Actinomycetota</taxon>
        <taxon>Actinomycetes</taxon>
        <taxon>Mycobacteriales</taxon>
        <taxon>Nocardiaceae</taxon>
        <taxon>Rhodococcus</taxon>
    </lineage>
</organism>
<dbReference type="RefSeq" id="WP_317541302.1">
    <property type="nucleotide sequence ID" value="NZ_JAWLKB010000004.1"/>
</dbReference>
<dbReference type="Pfam" id="PF19040">
    <property type="entry name" value="SGNH"/>
    <property type="match status" value="1"/>
</dbReference>
<comment type="caution">
    <text evidence="12">The sequence shown here is derived from an EMBL/GenBank/DDBJ whole genome shotgun (WGS) entry which is preliminary data.</text>
</comment>
<evidence type="ECO:0000259" key="10">
    <source>
        <dbReference type="Pfam" id="PF01757"/>
    </source>
</evidence>
<evidence type="ECO:0000256" key="4">
    <source>
        <dbReference type="ARBA" id="ARBA00022692"/>
    </source>
</evidence>
<feature type="transmembrane region" description="Helical" evidence="9">
    <location>
        <begin position="93"/>
        <end position="112"/>
    </location>
</feature>
<feature type="transmembrane region" description="Helical" evidence="9">
    <location>
        <begin position="51"/>
        <end position="72"/>
    </location>
</feature>
<feature type="transmembrane region" description="Helical" evidence="9">
    <location>
        <begin position="192"/>
        <end position="211"/>
    </location>
</feature>
<evidence type="ECO:0000256" key="7">
    <source>
        <dbReference type="ARBA" id="ARBA00023315"/>
    </source>
</evidence>
<evidence type="ECO:0000256" key="8">
    <source>
        <dbReference type="SAM" id="MobiDB-lite"/>
    </source>
</evidence>
<feature type="transmembrane region" description="Helical" evidence="9">
    <location>
        <begin position="403"/>
        <end position="421"/>
    </location>
</feature>
<evidence type="ECO:0000313" key="13">
    <source>
        <dbReference type="Proteomes" id="UP001185927"/>
    </source>
</evidence>
<feature type="compositionally biased region" description="Low complexity" evidence="8">
    <location>
        <begin position="1"/>
        <end position="10"/>
    </location>
</feature>
<dbReference type="PANTHER" id="PTHR23028:SF53">
    <property type="entry name" value="ACYL_TRANSF_3 DOMAIN-CONTAINING PROTEIN"/>
    <property type="match status" value="1"/>
</dbReference>
<proteinExistence type="predicted"/>
<evidence type="ECO:0000256" key="9">
    <source>
        <dbReference type="SAM" id="Phobius"/>
    </source>
</evidence>
<evidence type="ECO:0000256" key="1">
    <source>
        <dbReference type="ARBA" id="ARBA00004651"/>
    </source>
</evidence>
<dbReference type="EC" id="2.3.1.-" evidence="12"/>
<feature type="region of interest" description="Disordered" evidence="8">
    <location>
        <begin position="1"/>
        <end position="21"/>
    </location>
</feature>
<dbReference type="Gene3D" id="3.40.50.1110">
    <property type="entry name" value="SGNH hydrolase"/>
    <property type="match status" value="1"/>
</dbReference>
<dbReference type="InterPro" id="IPR050879">
    <property type="entry name" value="Acyltransferase_3"/>
</dbReference>
<evidence type="ECO:0000256" key="5">
    <source>
        <dbReference type="ARBA" id="ARBA00022989"/>
    </source>
</evidence>
<keyword evidence="5 9" id="KW-1133">Transmembrane helix</keyword>
<comment type="subcellular location">
    <subcellularLocation>
        <location evidence="1">Cell membrane</location>
        <topology evidence="1">Multi-pass membrane protein</topology>
    </subcellularLocation>
</comment>
<keyword evidence="7 12" id="KW-0012">Acyltransferase</keyword>
<feature type="transmembrane region" description="Helical" evidence="9">
    <location>
        <begin position="166"/>
        <end position="185"/>
    </location>
</feature>
<feature type="transmembrane region" description="Helical" evidence="9">
    <location>
        <begin position="231"/>
        <end position="247"/>
    </location>
</feature>